<dbReference type="Pfam" id="PF00072">
    <property type="entry name" value="Response_reg"/>
    <property type="match status" value="1"/>
</dbReference>
<dbReference type="EMBL" id="BJTG01000004">
    <property type="protein sequence ID" value="GEJ57338.1"/>
    <property type="molecule type" value="Genomic_DNA"/>
</dbReference>
<dbReference type="SMART" id="SM00471">
    <property type="entry name" value="HDc"/>
    <property type="match status" value="1"/>
</dbReference>
<dbReference type="PROSITE" id="PS51832">
    <property type="entry name" value="HD_GYP"/>
    <property type="match status" value="1"/>
</dbReference>
<keyword evidence="1" id="KW-0597">Phosphoprotein</keyword>
<dbReference type="InterPro" id="IPR006675">
    <property type="entry name" value="HDIG_dom"/>
</dbReference>
<organism evidence="4 5">
    <name type="scientific">Anaeromyxobacter diazotrophicus</name>
    <dbReference type="NCBI Taxonomy" id="2590199"/>
    <lineage>
        <taxon>Bacteria</taxon>
        <taxon>Pseudomonadati</taxon>
        <taxon>Myxococcota</taxon>
        <taxon>Myxococcia</taxon>
        <taxon>Myxococcales</taxon>
        <taxon>Cystobacterineae</taxon>
        <taxon>Anaeromyxobacteraceae</taxon>
        <taxon>Anaeromyxobacter</taxon>
    </lineage>
</organism>
<dbReference type="SUPFAM" id="SSF52172">
    <property type="entry name" value="CheY-like"/>
    <property type="match status" value="1"/>
</dbReference>
<name>A0A7I9VMB2_9BACT</name>
<dbReference type="GO" id="GO:0000160">
    <property type="term" value="P:phosphorelay signal transduction system"/>
    <property type="evidence" value="ECO:0007669"/>
    <property type="project" value="InterPro"/>
</dbReference>
<evidence type="ECO:0000259" key="3">
    <source>
        <dbReference type="PROSITE" id="PS51832"/>
    </source>
</evidence>
<sequence>MSPSIAQRPGSPREVLAGSDAPAAPTRILLVDEDAAARDAVAAVLVQEGYVCACARTSEQALALAQAGEFHLVLCDVDTPRQEGLQLLDRLRADQPSTAVILLTGRGDTEAVVEGLRRGASDCLAKPPQLLDLVRAIERALAKRRLELARHRYRTSLERRVREKTAELSKALREIESAYASTLYALVAALDAREHETSDHSQRVVRYTLAIAERMGLPAADLPDIARGALLHDIGKIGVPDAILLKPGKLLPQEWEEMRRHPEIGHTILRSIPFLEVPSRIVLAHQERWDGRGYPHGLAGEAIPLGARIFAIADTLDAITSDRPYRRGGPLEKAREEVRRYAGTQFDPRCAEAFLSLDGGVLEALRRPDALAAAAGGSP</sequence>
<dbReference type="PANTHER" id="PTHR45228">
    <property type="entry name" value="CYCLIC DI-GMP PHOSPHODIESTERASE TM_0186-RELATED"/>
    <property type="match status" value="1"/>
</dbReference>
<feature type="domain" description="Response regulatory" evidence="2">
    <location>
        <begin position="27"/>
        <end position="141"/>
    </location>
</feature>
<accession>A0A7I9VMB2</accession>
<gene>
    <name evidence="4" type="ORF">AMYX_20790</name>
</gene>
<dbReference type="AlphaFoldDB" id="A0A7I9VMB2"/>
<dbReference type="Proteomes" id="UP000503640">
    <property type="component" value="Unassembled WGS sequence"/>
</dbReference>
<dbReference type="Pfam" id="PF13487">
    <property type="entry name" value="HD_5"/>
    <property type="match status" value="1"/>
</dbReference>
<dbReference type="Gene3D" id="1.10.3210.10">
    <property type="entry name" value="Hypothetical protein af1432"/>
    <property type="match status" value="1"/>
</dbReference>
<dbReference type="NCBIfam" id="TIGR00277">
    <property type="entry name" value="HDIG"/>
    <property type="match status" value="1"/>
</dbReference>
<dbReference type="InterPro" id="IPR001789">
    <property type="entry name" value="Sig_transdc_resp-reg_receiver"/>
</dbReference>
<dbReference type="InterPro" id="IPR037522">
    <property type="entry name" value="HD_GYP_dom"/>
</dbReference>
<comment type="caution">
    <text evidence="4">The sequence shown here is derived from an EMBL/GenBank/DDBJ whole genome shotgun (WGS) entry which is preliminary data.</text>
</comment>
<evidence type="ECO:0000256" key="1">
    <source>
        <dbReference type="PROSITE-ProRule" id="PRU00169"/>
    </source>
</evidence>
<dbReference type="InterPro" id="IPR052020">
    <property type="entry name" value="Cyclic_di-GMP/3'3'-cGAMP_PDE"/>
</dbReference>
<dbReference type="PROSITE" id="PS50110">
    <property type="entry name" value="RESPONSE_REGULATORY"/>
    <property type="match status" value="1"/>
</dbReference>
<dbReference type="InterPro" id="IPR003607">
    <property type="entry name" value="HD/PDEase_dom"/>
</dbReference>
<keyword evidence="5" id="KW-1185">Reference proteome</keyword>
<feature type="domain" description="HD-GYP" evidence="3">
    <location>
        <begin position="175"/>
        <end position="370"/>
    </location>
</feature>
<reference evidence="5" key="1">
    <citation type="journal article" date="2020" name="Appl. Environ. Microbiol.">
        <title>Diazotrophic Anaeromyxobacter Isolates from Soils.</title>
        <authorList>
            <person name="Masuda Y."/>
            <person name="Yamanaka H."/>
            <person name="Xu Z.X."/>
            <person name="Shiratori Y."/>
            <person name="Aono T."/>
            <person name="Amachi S."/>
            <person name="Senoo K."/>
            <person name="Itoh H."/>
        </authorList>
    </citation>
    <scope>NUCLEOTIDE SEQUENCE [LARGE SCALE GENOMIC DNA]</scope>
    <source>
        <strain evidence="5">R267</strain>
    </source>
</reference>
<evidence type="ECO:0000313" key="5">
    <source>
        <dbReference type="Proteomes" id="UP000503640"/>
    </source>
</evidence>
<evidence type="ECO:0000313" key="4">
    <source>
        <dbReference type="EMBL" id="GEJ57338.1"/>
    </source>
</evidence>
<dbReference type="Gene3D" id="3.40.50.2300">
    <property type="match status" value="1"/>
</dbReference>
<dbReference type="InterPro" id="IPR011006">
    <property type="entry name" value="CheY-like_superfamily"/>
</dbReference>
<evidence type="ECO:0000259" key="2">
    <source>
        <dbReference type="PROSITE" id="PS50110"/>
    </source>
</evidence>
<dbReference type="CDD" id="cd00077">
    <property type="entry name" value="HDc"/>
    <property type="match status" value="1"/>
</dbReference>
<dbReference type="SUPFAM" id="SSF109604">
    <property type="entry name" value="HD-domain/PDEase-like"/>
    <property type="match status" value="1"/>
</dbReference>
<proteinExistence type="predicted"/>
<dbReference type="PANTHER" id="PTHR45228:SF5">
    <property type="entry name" value="CYCLIC DI-GMP PHOSPHODIESTERASE VC_1348-RELATED"/>
    <property type="match status" value="1"/>
</dbReference>
<dbReference type="CDD" id="cd00156">
    <property type="entry name" value="REC"/>
    <property type="match status" value="1"/>
</dbReference>
<protein>
    <submittedName>
        <fullName evidence="4">Two-component system response regulator</fullName>
    </submittedName>
</protein>
<dbReference type="SMART" id="SM00448">
    <property type="entry name" value="REC"/>
    <property type="match status" value="1"/>
</dbReference>
<feature type="modified residue" description="4-aspartylphosphate" evidence="1">
    <location>
        <position position="76"/>
    </location>
</feature>